<organism evidence="1 2">
    <name type="scientific">Plantimonas leprariae</name>
    <dbReference type="NCBI Taxonomy" id="2615207"/>
    <lineage>
        <taxon>Bacteria</taxon>
        <taxon>Pseudomonadati</taxon>
        <taxon>Pseudomonadota</taxon>
        <taxon>Alphaproteobacteria</taxon>
        <taxon>Hyphomicrobiales</taxon>
        <taxon>Aurantimonadaceae</taxon>
        <taxon>Plantimonas</taxon>
    </lineage>
</organism>
<accession>A0A7V7TUU1</accession>
<keyword evidence="2" id="KW-1185">Reference proteome</keyword>
<gene>
    <name evidence="1" type="ORF">F6X38_20415</name>
</gene>
<dbReference type="RefSeq" id="WP_150973024.1">
    <property type="nucleotide sequence ID" value="NZ_VZDO01000021.1"/>
</dbReference>
<evidence type="ECO:0000313" key="1">
    <source>
        <dbReference type="EMBL" id="KAB0676672.1"/>
    </source>
</evidence>
<dbReference type="EMBL" id="VZDO01000021">
    <property type="protein sequence ID" value="KAB0676672.1"/>
    <property type="molecule type" value="Genomic_DNA"/>
</dbReference>
<evidence type="ECO:0000313" key="2">
    <source>
        <dbReference type="Proteomes" id="UP000432089"/>
    </source>
</evidence>
<reference evidence="1 2" key="1">
    <citation type="submission" date="2019-09" db="EMBL/GenBank/DDBJ databases">
        <title>YIM 132180 draft genome.</title>
        <authorList>
            <person name="Zhang K."/>
        </authorList>
    </citation>
    <scope>NUCLEOTIDE SEQUENCE [LARGE SCALE GENOMIC DNA]</scope>
    <source>
        <strain evidence="1 2">YIM 132180</strain>
    </source>
</reference>
<dbReference type="AlphaFoldDB" id="A0A7V7TUU1"/>
<dbReference type="Proteomes" id="UP000432089">
    <property type="component" value="Unassembled WGS sequence"/>
</dbReference>
<protein>
    <submittedName>
        <fullName evidence="1">Uncharacterized protein</fullName>
    </submittedName>
</protein>
<proteinExistence type="predicted"/>
<sequence length="89" mass="9846">MTLEPETHAFVDQSMHTASARIGNLHPLQQASLRIAEFRDGRSAFKARDLVGLLLSHGARAYRASQPVTVTRLRVRSPEGTVAVRLRVV</sequence>
<comment type="caution">
    <text evidence="1">The sequence shown here is derived from an EMBL/GenBank/DDBJ whole genome shotgun (WGS) entry which is preliminary data.</text>
</comment>
<name>A0A7V7TUU1_9HYPH</name>